<evidence type="ECO:0000313" key="4">
    <source>
        <dbReference type="WBParaSite" id="Hba_20166"/>
    </source>
</evidence>
<reference evidence="4" key="1">
    <citation type="submission" date="2016-11" db="UniProtKB">
        <authorList>
            <consortium name="WormBaseParasite"/>
        </authorList>
    </citation>
    <scope>IDENTIFICATION</scope>
</reference>
<keyword evidence="1" id="KW-0812">Transmembrane</keyword>
<evidence type="ECO:0000256" key="1">
    <source>
        <dbReference type="SAM" id="Phobius"/>
    </source>
</evidence>
<proteinExistence type="predicted"/>
<sequence>MCEHGRLKGAEERFWNQLIDTYLKWTKMNEMTGQFEETSDPLKVDPLGMAIIVFLLGILVVQTTARQMMDTCFYANSHAADGYTRHRAEEASNDNVLYKLQRIMEHMLHITALLLLYFTICVTGCYPQFEKELRYLDLYLGIKPDNSGQIPQKGENFPNNGFSHFVELTVKAGIAAFQNRHILHHTFHPQLILTVILKVTVCGGMLVLMVCLILLIGGSLKNRTIKCFLFKFSLGILKFGKDNIVGSMVIINNITYRAETCGESPFPSIFSSVSLDPPSAKPVETISDLNCDHPRHKCRWSNAESTVSEWRIGRSVERWQELMEVSAMESKPNSSFLFLVVDSLSPRPYATLRSELIPCTQRTTTLSLKYWLKAGTQVEICSVDEYGVPLSCAYLVEEDSPGPIEVDVDAYDKPFRFTLEIIAFDETAIGLVAIADIHLSSLLCSEEPPPVLTTIDPPTIISLFGLQRGPGANVPYPLTLDCDFSRDYCSQWVNDDGRVAYGVAPRESDKFPMPREIKGNSSHELNYLFSKMVKPVAGNVATFLLPGKSSSILRSREVPCAHEAMLVFNLHCFRSEHGSVHLCALDKCVEGTKPSGIVSVLASSLKPFEFTIEASSRKNSIVVISNIAIIGDVCPLKTVEQTVCEKLKCSFQGNNSTMMITHGLCHYQSPVDKVGDVPLAWTSKGLTVTLDGTRPRAVLRSPRFDLPAPSLLIISLTQKTYGSRVLLCPDEMSESESCHELLGPRVIASALHRISFPLDAGVHRFVLILYHDKAEQFGPALFDLHSIDIRTSQDYQLCF</sequence>
<keyword evidence="1" id="KW-0472">Membrane</keyword>
<dbReference type="InterPro" id="IPR013320">
    <property type="entry name" value="ConA-like_dom_sf"/>
</dbReference>
<dbReference type="Proteomes" id="UP000095283">
    <property type="component" value="Unplaced"/>
</dbReference>
<keyword evidence="3" id="KW-1185">Reference proteome</keyword>
<feature type="transmembrane region" description="Helical" evidence="1">
    <location>
        <begin position="107"/>
        <end position="129"/>
    </location>
</feature>
<feature type="transmembrane region" description="Helical" evidence="1">
    <location>
        <begin position="47"/>
        <end position="65"/>
    </location>
</feature>
<evidence type="ECO:0000313" key="3">
    <source>
        <dbReference type="Proteomes" id="UP000095283"/>
    </source>
</evidence>
<keyword evidence="1" id="KW-1133">Transmembrane helix</keyword>
<feature type="transmembrane region" description="Helical" evidence="1">
    <location>
        <begin position="191"/>
        <end position="216"/>
    </location>
</feature>
<accession>A0A1I7XRL5</accession>
<dbReference type="AlphaFoldDB" id="A0A1I7XRL5"/>
<dbReference type="SUPFAM" id="SSF49899">
    <property type="entry name" value="Concanavalin A-like lectins/glucanases"/>
    <property type="match status" value="1"/>
</dbReference>
<evidence type="ECO:0000259" key="2">
    <source>
        <dbReference type="SMART" id="SM00137"/>
    </source>
</evidence>
<name>A0A1I7XRL5_HETBA</name>
<organism evidence="3 4">
    <name type="scientific">Heterorhabditis bacteriophora</name>
    <name type="common">Entomopathogenic nematode worm</name>
    <dbReference type="NCBI Taxonomy" id="37862"/>
    <lineage>
        <taxon>Eukaryota</taxon>
        <taxon>Metazoa</taxon>
        <taxon>Ecdysozoa</taxon>
        <taxon>Nematoda</taxon>
        <taxon>Chromadorea</taxon>
        <taxon>Rhabditida</taxon>
        <taxon>Rhabditina</taxon>
        <taxon>Rhabditomorpha</taxon>
        <taxon>Strongyloidea</taxon>
        <taxon>Heterorhabditidae</taxon>
        <taxon>Heterorhabditis</taxon>
    </lineage>
</organism>
<protein>
    <submittedName>
        <fullName evidence="4">MAM domain-containing protein</fullName>
    </submittedName>
</protein>
<dbReference type="SMART" id="SM00137">
    <property type="entry name" value="MAM"/>
    <property type="match status" value="1"/>
</dbReference>
<dbReference type="InterPro" id="IPR000998">
    <property type="entry name" value="MAM_dom"/>
</dbReference>
<dbReference type="WBParaSite" id="Hba_20166">
    <property type="protein sequence ID" value="Hba_20166"/>
    <property type="gene ID" value="Hba_20166"/>
</dbReference>
<dbReference type="GO" id="GO:0016020">
    <property type="term" value="C:membrane"/>
    <property type="evidence" value="ECO:0007669"/>
    <property type="project" value="InterPro"/>
</dbReference>
<feature type="domain" description="MAM" evidence="2">
    <location>
        <begin position="286"/>
        <end position="446"/>
    </location>
</feature>